<dbReference type="GO" id="GO:0005525">
    <property type="term" value="F:GTP binding"/>
    <property type="evidence" value="ECO:0007669"/>
    <property type="project" value="InterPro"/>
</dbReference>
<dbReference type="OrthoDB" id="8954335at2759"/>
<dbReference type="EMBL" id="NHTK01005859">
    <property type="protein sequence ID" value="PPQ72645.1"/>
    <property type="molecule type" value="Genomic_DNA"/>
</dbReference>
<dbReference type="AlphaFoldDB" id="A0A409W2C1"/>
<name>A0A409W2C1_9AGAR</name>
<accession>A0A409W2C1</accession>
<dbReference type="Proteomes" id="UP000284842">
    <property type="component" value="Unassembled WGS sequence"/>
</dbReference>
<dbReference type="Pfam" id="PF01926">
    <property type="entry name" value="MMR_HSR1"/>
    <property type="match status" value="1"/>
</dbReference>
<sequence>MSKLCDYFTITGTVGVKYRRDWRDPRVAHIILLAGPTGSGKSSFIEALSNTKSLGISKDQLEGFTQAVTAYKVENLLVDYLGKRYPVCLLDSPGFSDANISEFEVIEQVRKWLSDQGLRYVNTILYFYPITDIRIPGSRRRTMEMLKSLIKREDRNEGTLTIVTTMWDKVWNEHVRKRAEANFVDIRDNLFKEMVRSGTGVVQFWNTQESALEIMSCSYKHYTKAVSSALHDISIDTPLLRRTPYGAHLYSDLIGRIEGAWLHKISLEFELAHTITTSTQDPELIAIYQSRLRETVRILHKFGAQLENFGAPPTGMPVIQGQLAFQYLDLLRQETEVAPSMPTEQMSRPMFAHTRQAFKKIKSVLSKR</sequence>
<evidence type="ECO:0000313" key="2">
    <source>
        <dbReference type="EMBL" id="PPQ72645.1"/>
    </source>
</evidence>
<evidence type="ECO:0000313" key="3">
    <source>
        <dbReference type="Proteomes" id="UP000284842"/>
    </source>
</evidence>
<comment type="caution">
    <text evidence="2">The sequence shown here is derived from an EMBL/GenBank/DDBJ whole genome shotgun (WGS) entry which is preliminary data.</text>
</comment>
<feature type="domain" description="G" evidence="1">
    <location>
        <begin position="31"/>
        <end position="111"/>
    </location>
</feature>
<dbReference type="SUPFAM" id="SSF52540">
    <property type="entry name" value="P-loop containing nucleoside triphosphate hydrolases"/>
    <property type="match status" value="1"/>
</dbReference>
<dbReference type="STRING" id="181874.A0A409W2C1"/>
<organism evidence="2 3">
    <name type="scientific">Panaeolus cyanescens</name>
    <dbReference type="NCBI Taxonomy" id="181874"/>
    <lineage>
        <taxon>Eukaryota</taxon>
        <taxon>Fungi</taxon>
        <taxon>Dikarya</taxon>
        <taxon>Basidiomycota</taxon>
        <taxon>Agaricomycotina</taxon>
        <taxon>Agaricomycetes</taxon>
        <taxon>Agaricomycetidae</taxon>
        <taxon>Agaricales</taxon>
        <taxon>Agaricineae</taxon>
        <taxon>Galeropsidaceae</taxon>
        <taxon>Panaeolus</taxon>
    </lineage>
</organism>
<dbReference type="InterPro" id="IPR006073">
    <property type="entry name" value="GTP-bd"/>
</dbReference>
<protein>
    <recommendedName>
        <fullName evidence="1">G domain-containing protein</fullName>
    </recommendedName>
</protein>
<dbReference type="InterPro" id="IPR027417">
    <property type="entry name" value="P-loop_NTPase"/>
</dbReference>
<keyword evidence="3" id="KW-1185">Reference proteome</keyword>
<proteinExistence type="predicted"/>
<gene>
    <name evidence="2" type="ORF">CVT24_012646</name>
</gene>
<dbReference type="CDD" id="cd00882">
    <property type="entry name" value="Ras_like_GTPase"/>
    <property type="match status" value="1"/>
</dbReference>
<evidence type="ECO:0000259" key="1">
    <source>
        <dbReference type="Pfam" id="PF01926"/>
    </source>
</evidence>
<reference evidence="2 3" key="1">
    <citation type="journal article" date="2018" name="Evol. Lett.">
        <title>Horizontal gene cluster transfer increased hallucinogenic mushroom diversity.</title>
        <authorList>
            <person name="Reynolds H.T."/>
            <person name="Vijayakumar V."/>
            <person name="Gluck-Thaler E."/>
            <person name="Korotkin H.B."/>
            <person name="Matheny P.B."/>
            <person name="Slot J.C."/>
        </authorList>
    </citation>
    <scope>NUCLEOTIDE SEQUENCE [LARGE SCALE GENOMIC DNA]</scope>
    <source>
        <strain evidence="2 3">2629</strain>
    </source>
</reference>
<dbReference type="Gene3D" id="3.40.50.300">
    <property type="entry name" value="P-loop containing nucleotide triphosphate hydrolases"/>
    <property type="match status" value="1"/>
</dbReference>
<dbReference type="InParanoid" id="A0A409W2C1"/>